<dbReference type="Proteomes" id="UP000663873">
    <property type="component" value="Unassembled WGS sequence"/>
</dbReference>
<sequence>MTSSNKVRRYLQHHKLNSVDSNNCQESVAQLLVADSTSVTATMRKFKGKTQQQSSTTRILIPQICVDNNDDDDVYDDDRHVAILNDFDQVLDNELKRATVLRTLSLKQKESTQHIEMPINQQRSYSFALGSKSNLHGENDNNNDDDDDESMNIRQSKAVKQRANSKSSLSKETFSRLFQSLTFRTGSQLTSKISITKTDSQNQQHSCLACQNYQTLDLIPKNRKRPSIFGVLVSKLNTSTNTFGNSMKRCSVCKRPLSKSISNNDANQQLSLSKTPHDHKPLFSLTERRQSLPSLLHNLLEPSSSAQHRPSISTVLNHILVDNVNHEQQQSSTLSQSSTSLTESDDSSDHHNMN</sequence>
<feature type="non-terminal residue" evidence="2">
    <location>
        <position position="354"/>
    </location>
</feature>
<feature type="region of interest" description="Disordered" evidence="1">
    <location>
        <begin position="131"/>
        <end position="150"/>
    </location>
</feature>
<comment type="caution">
    <text evidence="2">The sequence shown here is derived from an EMBL/GenBank/DDBJ whole genome shotgun (WGS) entry which is preliminary data.</text>
</comment>
<evidence type="ECO:0000313" key="2">
    <source>
        <dbReference type="EMBL" id="CAF4694826.1"/>
    </source>
</evidence>
<keyword evidence="3" id="KW-1185">Reference proteome</keyword>
<organism evidence="2 3">
    <name type="scientific">Rotaria socialis</name>
    <dbReference type="NCBI Taxonomy" id="392032"/>
    <lineage>
        <taxon>Eukaryota</taxon>
        <taxon>Metazoa</taxon>
        <taxon>Spiralia</taxon>
        <taxon>Gnathifera</taxon>
        <taxon>Rotifera</taxon>
        <taxon>Eurotatoria</taxon>
        <taxon>Bdelloidea</taxon>
        <taxon>Philodinida</taxon>
        <taxon>Philodinidae</taxon>
        <taxon>Rotaria</taxon>
    </lineage>
</organism>
<accession>A0A821IA54</accession>
<name>A0A821IA54_9BILA</name>
<proteinExistence type="predicted"/>
<reference evidence="2" key="1">
    <citation type="submission" date="2021-02" db="EMBL/GenBank/DDBJ databases">
        <authorList>
            <person name="Nowell W R."/>
        </authorList>
    </citation>
    <scope>NUCLEOTIDE SEQUENCE</scope>
</reference>
<feature type="compositionally biased region" description="Low complexity" evidence="1">
    <location>
        <begin position="327"/>
        <end position="342"/>
    </location>
</feature>
<dbReference type="AlphaFoldDB" id="A0A821IA54"/>
<evidence type="ECO:0000313" key="3">
    <source>
        <dbReference type="Proteomes" id="UP000663873"/>
    </source>
</evidence>
<feature type="compositionally biased region" description="Acidic residues" evidence="1">
    <location>
        <begin position="141"/>
        <end position="150"/>
    </location>
</feature>
<protein>
    <submittedName>
        <fullName evidence="2">Uncharacterized protein</fullName>
    </submittedName>
</protein>
<evidence type="ECO:0000256" key="1">
    <source>
        <dbReference type="SAM" id="MobiDB-lite"/>
    </source>
</evidence>
<dbReference type="EMBL" id="CAJOBP010034142">
    <property type="protein sequence ID" value="CAF4694826.1"/>
    <property type="molecule type" value="Genomic_DNA"/>
</dbReference>
<gene>
    <name evidence="2" type="ORF">UJA718_LOCUS35937</name>
</gene>
<feature type="region of interest" description="Disordered" evidence="1">
    <location>
        <begin position="327"/>
        <end position="354"/>
    </location>
</feature>